<evidence type="ECO:0000313" key="5">
    <source>
        <dbReference type="Proteomes" id="UP000198284"/>
    </source>
</evidence>
<dbReference type="AlphaFoldDB" id="A0A239GTI9"/>
<evidence type="ECO:0000259" key="3">
    <source>
        <dbReference type="PROSITE" id="PS50930"/>
    </source>
</evidence>
<organism evidence="4 5">
    <name type="scientific">Noviherbaspirillum humi</name>
    <dbReference type="NCBI Taxonomy" id="1688639"/>
    <lineage>
        <taxon>Bacteria</taxon>
        <taxon>Pseudomonadati</taxon>
        <taxon>Pseudomonadota</taxon>
        <taxon>Betaproteobacteria</taxon>
        <taxon>Burkholderiales</taxon>
        <taxon>Oxalobacteraceae</taxon>
        <taxon>Noviherbaspirillum</taxon>
    </lineage>
</organism>
<keyword evidence="5" id="KW-1185">Reference proteome</keyword>
<feature type="modified residue" description="4-aspartylphosphate" evidence="1">
    <location>
        <position position="58"/>
    </location>
</feature>
<dbReference type="PROSITE" id="PS50930">
    <property type="entry name" value="HTH_LYTTR"/>
    <property type="match status" value="1"/>
</dbReference>
<evidence type="ECO:0000313" key="4">
    <source>
        <dbReference type="EMBL" id="SNS72291.1"/>
    </source>
</evidence>
<dbReference type="SMART" id="SM00448">
    <property type="entry name" value="REC"/>
    <property type="match status" value="1"/>
</dbReference>
<dbReference type="SUPFAM" id="SSF52172">
    <property type="entry name" value="CheY-like"/>
    <property type="match status" value="1"/>
</dbReference>
<dbReference type="PROSITE" id="PS50110">
    <property type="entry name" value="RESPONSE_REGULATORY"/>
    <property type="match status" value="1"/>
</dbReference>
<reference evidence="4 5" key="1">
    <citation type="submission" date="2017-06" db="EMBL/GenBank/DDBJ databases">
        <authorList>
            <person name="Kim H.J."/>
            <person name="Triplett B.A."/>
        </authorList>
    </citation>
    <scope>NUCLEOTIDE SEQUENCE [LARGE SCALE GENOMIC DNA]</scope>
    <source>
        <strain evidence="4 5">U15</strain>
    </source>
</reference>
<sequence length="266" mass="29597">MTPSLFIVDDEAPARMRLKTLLADIAGEFPHRVVGEAETARAALAGIVQASPDIVLLDIQMPGKSGMALASEMSMQMAQPPVVIFVTAYDEHAVEAFEVRAADYLLKPVRAERLLQAVRRAGVLCQRSESVAEAIPDEADAARRREQRSHFTVQDRGRLLLVPATEVIFLKAELKYVTLQTAQRQYLIEESLTSIEERFPTLFVRAHRSILVARDAIAGVERGIVVRDCDPDGDLANEAWHILLRGSSERLPISRRQWPVIKALVK</sequence>
<keyword evidence="1" id="KW-0597">Phosphoprotein</keyword>
<dbReference type="Pfam" id="PF04397">
    <property type="entry name" value="LytTR"/>
    <property type="match status" value="1"/>
</dbReference>
<name>A0A239GTI9_9BURK</name>
<dbReference type="PANTHER" id="PTHR37299:SF1">
    <property type="entry name" value="STAGE 0 SPORULATION PROTEIN A HOMOLOG"/>
    <property type="match status" value="1"/>
</dbReference>
<evidence type="ECO:0000259" key="2">
    <source>
        <dbReference type="PROSITE" id="PS50110"/>
    </source>
</evidence>
<dbReference type="EMBL" id="FZOT01000005">
    <property type="protein sequence ID" value="SNS72291.1"/>
    <property type="molecule type" value="Genomic_DNA"/>
</dbReference>
<feature type="domain" description="Response regulatory" evidence="2">
    <location>
        <begin position="4"/>
        <end position="122"/>
    </location>
</feature>
<feature type="domain" description="HTH LytTR-type" evidence="3">
    <location>
        <begin position="151"/>
        <end position="266"/>
    </location>
</feature>
<dbReference type="SMART" id="SM00850">
    <property type="entry name" value="LytTR"/>
    <property type="match status" value="1"/>
</dbReference>
<accession>A0A239GTI9</accession>
<dbReference type="Proteomes" id="UP000198284">
    <property type="component" value="Unassembled WGS sequence"/>
</dbReference>
<gene>
    <name evidence="4" type="ORF">SAMN06265795_105181</name>
</gene>
<protein>
    <submittedName>
        <fullName evidence="4">Two component transcriptional regulator, LytTR family</fullName>
    </submittedName>
</protein>
<dbReference type="OrthoDB" id="236568at2"/>
<dbReference type="InterPro" id="IPR046947">
    <property type="entry name" value="LytR-like"/>
</dbReference>
<proteinExistence type="predicted"/>
<dbReference type="RefSeq" id="WP_089399322.1">
    <property type="nucleotide sequence ID" value="NZ_FZOT01000005.1"/>
</dbReference>
<dbReference type="PANTHER" id="PTHR37299">
    <property type="entry name" value="TRANSCRIPTIONAL REGULATOR-RELATED"/>
    <property type="match status" value="1"/>
</dbReference>
<dbReference type="Gene3D" id="3.40.50.2300">
    <property type="match status" value="1"/>
</dbReference>
<dbReference type="GO" id="GO:0000156">
    <property type="term" value="F:phosphorelay response regulator activity"/>
    <property type="evidence" value="ECO:0007669"/>
    <property type="project" value="InterPro"/>
</dbReference>
<dbReference type="InterPro" id="IPR001789">
    <property type="entry name" value="Sig_transdc_resp-reg_receiver"/>
</dbReference>
<dbReference type="Gene3D" id="2.40.50.1020">
    <property type="entry name" value="LytTr DNA-binding domain"/>
    <property type="match status" value="1"/>
</dbReference>
<dbReference type="GO" id="GO:0003677">
    <property type="term" value="F:DNA binding"/>
    <property type="evidence" value="ECO:0007669"/>
    <property type="project" value="InterPro"/>
</dbReference>
<evidence type="ECO:0000256" key="1">
    <source>
        <dbReference type="PROSITE-ProRule" id="PRU00169"/>
    </source>
</evidence>
<dbReference type="InterPro" id="IPR007492">
    <property type="entry name" value="LytTR_DNA-bd_dom"/>
</dbReference>
<dbReference type="InterPro" id="IPR011006">
    <property type="entry name" value="CheY-like_superfamily"/>
</dbReference>
<dbReference type="Pfam" id="PF00072">
    <property type="entry name" value="Response_reg"/>
    <property type="match status" value="1"/>
</dbReference>